<dbReference type="InterPro" id="IPR018253">
    <property type="entry name" value="DnaJ_domain_CS"/>
</dbReference>
<feature type="compositionally biased region" description="Basic and acidic residues" evidence="1">
    <location>
        <begin position="149"/>
        <end position="159"/>
    </location>
</feature>
<dbReference type="PANTHER" id="PTHR43096">
    <property type="entry name" value="DNAJ HOMOLOG 1, MITOCHONDRIAL-RELATED"/>
    <property type="match status" value="1"/>
</dbReference>
<dbReference type="OrthoDB" id="442087at2759"/>
<feature type="compositionally biased region" description="Basic and acidic residues" evidence="1">
    <location>
        <begin position="311"/>
        <end position="382"/>
    </location>
</feature>
<dbReference type="EMBL" id="QGMI01000093">
    <property type="protein sequence ID" value="TVY47418.1"/>
    <property type="molecule type" value="Genomic_DNA"/>
</dbReference>
<feature type="compositionally biased region" description="Basic and acidic residues" evidence="1">
    <location>
        <begin position="234"/>
        <end position="275"/>
    </location>
</feature>
<accession>A0A8H8S3W4</accession>
<evidence type="ECO:0000259" key="2">
    <source>
        <dbReference type="PROSITE" id="PS50076"/>
    </source>
</evidence>
<evidence type="ECO:0000313" key="4">
    <source>
        <dbReference type="Proteomes" id="UP000443090"/>
    </source>
</evidence>
<dbReference type="AlphaFoldDB" id="A0A8H8S3W4"/>
<name>A0A8H8S3W4_9HELO</name>
<feature type="compositionally biased region" description="Polar residues" evidence="1">
    <location>
        <begin position="277"/>
        <end position="288"/>
    </location>
</feature>
<proteinExistence type="predicted"/>
<reference evidence="3 4" key="1">
    <citation type="submission" date="2018-05" db="EMBL/GenBank/DDBJ databases">
        <title>Genome sequencing and assembly of the regulated plant pathogen Lachnellula willkommii and related sister species for the development of diagnostic species identification markers.</title>
        <authorList>
            <person name="Giroux E."/>
            <person name="Bilodeau G."/>
        </authorList>
    </citation>
    <scope>NUCLEOTIDE SEQUENCE [LARGE SCALE GENOMIC DNA]</scope>
    <source>
        <strain evidence="3 4">CBS 160.35</strain>
    </source>
</reference>
<feature type="region of interest" description="Disordered" evidence="1">
    <location>
        <begin position="79"/>
        <end position="160"/>
    </location>
</feature>
<dbReference type="CDD" id="cd06257">
    <property type="entry name" value="DnaJ"/>
    <property type="match status" value="1"/>
</dbReference>
<sequence>MAPIAISDDYYMILEVAPTATPETITKSYRRLALLRHPDKNPSRDATKAFQLLVTGYEILRDERKRRAYDCIYPQIAKTAPKPSTSKSKTRRTTPQTPPNPPPNPFPKPGPTPSTSKPKTRPTTPLQTPPNPFANPSSKPDATPFPPKAKNEPSSEARDLSALTAISIMKRERASRFAKSQKEHDDAILTITKHIHKLQTSIRDLDTRRKAEEAEELDAAVKSWPAWSPFGKKPAAETEAGKQLKMKERIDRLHTRTFKERSLQKKQVELSEKKKVSVSNRVRFNAANTRDDELKQEVEERIGLRRLRQKEKRERELKAAEAGEKAEREEKAKARAKEEAREKSKSGAKGEAREKTKAGAKEEASEKSNNEQTPKDDADAKKQPKPRKNSSKPKPPDHSAGKENTNTNHSSAAASASRSARGLCPHAGRWLKMEGQIACGYCFNTYNYLLQCPDCKIDACSACQQTLRPW</sequence>
<protein>
    <submittedName>
        <fullName evidence="3">Chaperone protein DnaJ</fullName>
    </submittedName>
</protein>
<feature type="compositionally biased region" description="Low complexity" evidence="1">
    <location>
        <begin position="410"/>
        <end position="419"/>
    </location>
</feature>
<dbReference type="InterPro" id="IPR001623">
    <property type="entry name" value="DnaJ_domain"/>
</dbReference>
<gene>
    <name evidence="3" type="primary">dnaJ_2</name>
    <name evidence="3" type="ORF">LOCC1_G004413</name>
</gene>
<dbReference type="PANTHER" id="PTHR43096:SF10">
    <property type="entry name" value="CHAPERONE PROTEIN DNAJ A6, CHLOROPLASTIC"/>
    <property type="match status" value="1"/>
</dbReference>
<feature type="region of interest" description="Disordered" evidence="1">
    <location>
        <begin position="226"/>
        <end position="419"/>
    </location>
</feature>
<feature type="compositionally biased region" description="Basic and acidic residues" evidence="1">
    <location>
        <begin position="289"/>
        <end position="303"/>
    </location>
</feature>
<dbReference type="SUPFAM" id="SSF46565">
    <property type="entry name" value="Chaperone J-domain"/>
    <property type="match status" value="1"/>
</dbReference>
<evidence type="ECO:0000313" key="3">
    <source>
        <dbReference type="EMBL" id="TVY47418.1"/>
    </source>
</evidence>
<dbReference type="SMART" id="SM00271">
    <property type="entry name" value="DnaJ"/>
    <property type="match status" value="1"/>
</dbReference>
<dbReference type="PROSITE" id="PS00636">
    <property type="entry name" value="DNAJ_1"/>
    <property type="match status" value="1"/>
</dbReference>
<comment type="caution">
    <text evidence="3">The sequence shown here is derived from an EMBL/GenBank/DDBJ whole genome shotgun (WGS) entry which is preliminary data.</text>
</comment>
<dbReference type="Pfam" id="PF00226">
    <property type="entry name" value="DnaJ"/>
    <property type="match status" value="1"/>
</dbReference>
<dbReference type="GO" id="GO:0042026">
    <property type="term" value="P:protein refolding"/>
    <property type="evidence" value="ECO:0007669"/>
    <property type="project" value="TreeGrafter"/>
</dbReference>
<feature type="compositionally biased region" description="Pro residues" evidence="1">
    <location>
        <begin position="96"/>
        <end position="112"/>
    </location>
</feature>
<feature type="domain" description="J" evidence="2">
    <location>
        <begin position="9"/>
        <end position="73"/>
    </location>
</feature>
<evidence type="ECO:0000256" key="1">
    <source>
        <dbReference type="SAM" id="MobiDB-lite"/>
    </source>
</evidence>
<feature type="compositionally biased region" description="Low complexity" evidence="1">
    <location>
        <begin position="113"/>
        <end position="125"/>
    </location>
</feature>
<keyword evidence="4" id="KW-1185">Reference proteome</keyword>
<dbReference type="Gene3D" id="1.10.287.110">
    <property type="entry name" value="DnaJ domain"/>
    <property type="match status" value="1"/>
</dbReference>
<dbReference type="PRINTS" id="PR00625">
    <property type="entry name" value="JDOMAIN"/>
</dbReference>
<dbReference type="GO" id="GO:0005737">
    <property type="term" value="C:cytoplasm"/>
    <property type="evidence" value="ECO:0007669"/>
    <property type="project" value="TreeGrafter"/>
</dbReference>
<dbReference type="PROSITE" id="PS50076">
    <property type="entry name" value="DNAJ_2"/>
    <property type="match status" value="1"/>
</dbReference>
<dbReference type="Proteomes" id="UP000443090">
    <property type="component" value="Unassembled WGS sequence"/>
</dbReference>
<dbReference type="GO" id="GO:0051082">
    <property type="term" value="F:unfolded protein binding"/>
    <property type="evidence" value="ECO:0007669"/>
    <property type="project" value="TreeGrafter"/>
</dbReference>
<organism evidence="3 4">
    <name type="scientific">Lachnellula occidentalis</name>
    <dbReference type="NCBI Taxonomy" id="215460"/>
    <lineage>
        <taxon>Eukaryota</taxon>
        <taxon>Fungi</taxon>
        <taxon>Dikarya</taxon>
        <taxon>Ascomycota</taxon>
        <taxon>Pezizomycotina</taxon>
        <taxon>Leotiomycetes</taxon>
        <taxon>Helotiales</taxon>
        <taxon>Lachnaceae</taxon>
        <taxon>Lachnellula</taxon>
    </lineage>
</organism>
<dbReference type="InterPro" id="IPR036869">
    <property type="entry name" value="J_dom_sf"/>
</dbReference>